<name>A0A0V0YVW0_9BILA</name>
<dbReference type="Proteomes" id="UP000054783">
    <property type="component" value="Unassembled WGS sequence"/>
</dbReference>
<evidence type="ECO:0000313" key="2">
    <source>
        <dbReference type="Proteomes" id="UP000054783"/>
    </source>
</evidence>
<accession>A0A0V0YVW0</accession>
<keyword evidence="2" id="KW-1185">Reference proteome</keyword>
<organism evidence="1 2">
    <name type="scientific">Trichinella patagoniensis</name>
    <dbReference type="NCBI Taxonomy" id="990121"/>
    <lineage>
        <taxon>Eukaryota</taxon>
        <taxon>Metazoa</taxon>
        <taxon>Ecdysozoa</taxon>
        <taxon>Nematoda</taxon>
        <taxon>Enoplea</taxon>
        <taxon>Dorylaimia</taxon>
        <taxon>Trichinellida</taxon>
        <taxon>Trichinellidae</taxon>
        <taxon>Trichinella</taxon>
    </lineage>
</organism>
<protein>
    <submittedName>
        <fullName evidence="1">Uncharacterized protein</fullName>
    </submittedName>
</protein>
<reference evidence="1 2" key="1">
    <citation type="submission" date="2015-01" db="EMBL/GenBank/DDBJ databases">
        <title>Evolution of Trichinella species and genotypes.</title>
        <authorList>
            <person name="Korhonen P.K."/>
            <person name="Edoardo P."/>
            <person name="Giuseppe L.R."/>
            <person name="Gasser R.B."/>
        </authorList>
    </citation>
    <scope>NUCLEOTIDE SEQUENCE [LARGE SCALE GENOMIC DNA]</scope>
    <source>
        <strain evidence="1">ISS2496</strain>
    </source>
</reference>
<dbReference type="AlphaFoldDB" id="A0A0V0YVW0"/>
<sequence>MLPLGPTYVPIRSHCSLIGRFPRYLIRPFVIH</sequence>
<gene>
    <name evidence="1" type="ORF">T12_10179</name>
</gene>
<evidence type="ECO:0000313" key="1">
    <source>
        <dbReference type="EMBL" id="KRY04457.1"/>
    </source>
</evidence>
<proteinExistence type="predicted"/>
<comment type="caution">
    <text evidence="1">The sequence shown here is derived from an EMBL/GenBank/DDBJ whole genome shotgun (WGS) entry which is preliminary data.</text>
</comment>
<dbReference type="EMBL" id="JYDQ01001935">
    <property type="protein sequence ID" value="KRY04457.1"/>
    <property type="molecule type" value="Genomic_DNA"/>
</dbReference>